<keyword evidence="2" id="KW-0548">Nucleotidyltransferase</keyword>
<dbReference type="InterPro" id="IPR041373">
    <property type="entry name" value="RT_RNaseH"/>
</dbReference>
<dbReference type="InterPro" id="IPR043502">
    <property type="entry name" value="DNA/RNA_pol_sf"/>
</dbReference>
<feature type="compositionally biased region" description="Acidic residues" evidence="7">
    <location>
        <begin position="717"/>
        <end position="727"/>
    </location>
</feature>
<feature type="domain" description="Reverse transcriptase RNase H-like" evidence="8">
    <location>
        <begin position="589"/>
        <end position="688"/>
    </location>
</feature>
<keyword evidence="10" id="KW-1185">Reference proteome</keyword>
<dbReference type="EMBL" id="JANIEX010000002">
    <property type="protein sequence ID" value="KAJ3576938.1"/>
    <property type="molecule type" value="Genomic_DNA"/>
</dbReference>
<evidence type="ECO:0000256" key="6">
    <source>
        <dbReference type="ARBA" id="ARBA00022918"/>
    </source>
</evidence>
<protein>
    <recommendedName>
        <fullName evidence="8">Reverse transcriptase RNase H-like domain-containing protein</fullName>
    </recommendedName>
</protein>
<keyword evidence="6" id="KW-0695">RNA-directed DNA polymerase</keyword>
<dbReference type="GO" id="GO:0016787">
    <property type="term" value="F:hydrolase activity"/>
    <property type="evidence" value="ECO:0007669"/>
    <property type="project" value="UniProtKB-KW"/>
</dbReference>
<dbReference type="SUPFAM" id="SSF56672">
    <property type="entry name" value="DNA/RNA polymerases"/>
    <property type="match status" value="1"/>
</dbReference>
<proteinExistence type="predicted"/>
<evidence type="ECO:0000313" key="10">
    <source>
        <dbReference type="Proteomes" id="UP001213000"/>
    </source>
</evidence>
<reference evidence="9" key="1">
    <citation type="submission" date="2022-07" db="EMBL/GenBank/DDBJ databases">
        <title>Genome Sequence of Leucocoprinus birnbaumii.</title>
        <authorList>
            <person name="Buettner E."/>
        </authorList>
    </citation>
    <scope>NUCLEOTIDE SEQUENCE</scope>
    <source>
        <strain evidence="9">VT141</strain>
    </source>
</reference>
<feature type="compositionally biased region" description="Basic and acidic residues" evidence="7">
    <location>
        <begin position="705"/>
        <end position="716"/>
    </location>
</feature>
<name>A0AAD5W491_9AGAR</name>
<gene>
    <name evidence="9" type="ORF">NP233_g70</name>
</gene>
<dbReference type="Pfam" id="PF17917">
    <property type="entry name" value="RT_RNaseH"/>
    <property type="match status" value="1"/>
</dbReference>
<organism evidence="9 10">
    <name type="scientific">Leucocoprinus birnbaumii</name>
    <dbReference type="NCBI Taxonomy" id="56174"/>
    <lineage>
        <taxon>Eukaryota</taxon>
        <taxon>Fungi</taxon>
        <taxon>Dikarya</taxon>
        <taxon>Basidiomycota</taxon>
        <taxon>Agaricomycotina</taxon>
        <taxon>Agaricomycetes</taxon>
        <taxon>Agaricomycetidae</taxon>
        <taxon>Agaricales</taxon>
        <taxon>Agaricineae</taxon>
        <taxon>Agaricaceae</taxon>
        <taxon>Leucocoprinus</taxon>
    </lineage>
</organism>
<evidence type="ECO:0000256" key="5">
    <source>
        <dbReference type="ARBA" id="ARBA00022801"/>
    </source>
</evidence>
<evidence type="ECO:0000256" key="4">
    <source>
        <dbReference type="ARBA" id="ARBA00022759"/>
    </source>
</evidence>
<evidence type="ECO:0000256" key="2">
    <source>
        <dbReference type="ARBA" id="ARBA00022695"/>
    </source>
</evidence>
<keyword evidence="5" id="KW-0378">Hydrolase</keyword>
<keyword evidence="4" id="KW-0255">Endonuclease</keyword>
<feature type="compositionally biased region" description="Low complexity" evidence="7">
    <location>
        <begin position="306"/>
        <end position="322"/>
    </location>
</feature>
<keyword evidence="3" id="KW-0540">Nuclease</keyword>
<dbReference type="Proteomes" id="UP001213000">
    <property type="component" value="Unassembled WGS sequence"/>
</dbReference>
<accession>A0AAD5W491</accession>
<comment type="caution">
    <text evidence="9">The sequence shown here is derived from an EMBL/GenBank/DDBJ whole genome shotgun (WGS) entry which is preliminary data.</text>
</comment>
<evidence type="ECO:0000256" key="1">
    <source>
        <dbReference type="ARBA" id="ARBA00022679"/>
    </source>
</evidence>
<feature type="region of interest" description="Disordered" evidence="7">
    <location>
        <begin position="252"/>
        <end position="324"/>
    </location>
</feature>
<dbReference type="GO" id="GO:0003964">
    <property type="term" value="F:RNA-directed DNA polymerase activity"/>
    <property type="evidence" value="ECO:0007669"/>
    <property type="project" value="UniProtKB-KW"/>
</dbReference>
<dbReference type="AlphaFoldDB" id="A0AAD5W491"/>
<keyword evidence="1" id="KW-0808">Transferase</keyword>
<feature type="compositionally biased region" description="Basic and acidic residues" evidence="7">
    <location>
        <begin position="256"/>
        <end position="281"/>
    </location>
</feature>
<evidence type="ECO:0000256" key="7">
    <source>
        <dbReference type="SAM" id="MobiDB-lite"/>
    </source>
</evidence>
<sequence>MLHEDENVCRVNSTAIPATIAPTLGMITPTNAAASSYGHSLNKRPALALSDSANASRRGSMHTAYQEMLNKDWSPSPSPPTPILPRLVRPSLDTLLNPIENPDPGQQFVNSNHAVASPRHVLPCSYNNSDDNKENVSPDVRPTKAQTKINFSGKDLSQIVHAVNDIEPFLKELKEKRGQGGKVWRSVVDKLKENGFEREVNPETIHQKAVGLALYHKDPLDKDRRVTPIGKSLRNTDKITIASGLDRLTHQYDTAKTMKTESKEKRRLDEKKRQYDREMGEAIRAASTSTFERKRRHTPIPDDSTPRQTPSRSTSTSEQSSPVNFWQALSRRSQRGLTTPNYFQVELIWSSQLTLPRYLFISSPGEALGWSVLLYRAGKMFISSSSFSTSHLPTKQNTANYLVSRFSSGLGRARRSEEFRDYTTFDTPLSIMRLTVLPQGWTGSVGIFHNDAAFMRKAFRNARIPGPKTRYENSDGTYETIPENSGIRSFIWEHAVDLNCMPHRLVQAGATVSAKKLQMCQPEIIVVGRKCAYEGQEPECDDGREGVDGGDEAGVCLGRRAEVSDGGDERRVSTCEALRPIDHSFPFDVILSVDALVIAVGFILAQLDGEGRRRPARFGSIPWNERIVRYSQSKLELYGLFQALNATQLWIIGSKKLVVEVDAQYIKGMLNKPDLHPNAAMNRWICVILMFDFELVHVPGRMHKGPDGLSRRRIADDEGEGAEGAEEAEDWMAAGTRSGGDEDVISERKGEGDELEGFDGYMEVWVEDEVTKKREAEVKEIRRFLETMKLPEGLMIRPRSYSFGTLASSSCEVANCGDANIEDGISKLSKRAPNAP</sequence>
<evidence type="ECO:0000313" key="9">
    <source>
        <dbReference type="EMBL" id="KAJ3576938.1"/>
    </source>
</evidence>
<dbReference type="GO" id="GO:0004519">
    <property type="term" value="F:endonuclease activity"/>
    <property type="evidence" value="ECO:0007669"/>
    <property type="project" value="UniProtKB-KW"/>
</dbReference>
<feature type="region of interest" description="Disordered" evidence="7">
    <location>
        <begin position="705"/>
        <end position="727"/>
    </location>
</feature>
<evidence type="ECO:0000259" key="8">
    <source>
        <dbReference type="Pfam" id="PF17917"/>
    </source>
</evidence>
<evidence type="ECO:0000256" key="3">
    <source>
        <dbReference type="ARBA" id="ARBA00022722"/>
    </source>
</evidence>